<accession>A0ABW7UX48</accession>
<gene>
    <name evidence="2" type="ORF">ACH429_20390</name>
</gene>
<comment type="caution">
    <text evidence="2">The sequence shown here is derived from an EMBL/GenBank/DDBJ whole genome shotgun (WGS) entry which is preliminary data.</text>
</comment>
<evidence type="ECO:0000259" key="1">
    <source>
        <dbReference type="Pfam" id="PF00496"/>
    </source>
</evidence>
<dbReference type="PANTHER" id="PTHR30290">
    <property type="entry name" value="PERIPLASMIC BINDING COMPONENT OF ABC TRANSPORTER"/>
    <property type="match status" value="1"/>
</dbReference>
<evidence type="ECO:0000313" key="2">
    <source>
        <dbReference type="EMBL" id="MFI1966436.1"/>
    </source>
</evidence>
<dbReference type="InterPro" id="IPR006311">
    <property type="entry name" value="TAT_signal"/>
</dbReference>
<dbReference type="Gene3D" id="3.40.190.10">
    <property type="entry name" value="Periplasmic binding protein-like II"/>
    <property type="match status" value="1"/>
</dbReference>
<dbReference type="PROSITE" id="PS51257">
    <property type="entry name" value="PROKAR_LIPOPROTEIN"/>
    <property type="match status" value="1"/>
</dbReference>
<evidence type="ECO:0000313" key="3">
    <source>
        <dbReference type="Proteomes" id="UP001611548"/>
    </source>
</evidence>
<dbReference type="Pfam" id="PF00496">
    <property type="entry name" value="SBP_bac_5"/>
    <property type="match status" value="1"/>
</dbReference>
<dbReference type="SUPFAM" id="SSF53850">
    <property type="entry name" value="Periplasmic binding protein-like II"/>
    <property type="match status" value="1"/>
</dbReference>
<keyword evidence="3" id="KW-1185">Reference proteome</keyword>
<sequence length="662" mass="74393">MSNRETIRHFDRRDVLRAGAGLLVVATASGCGFFETDPDSAKGAGQKGKEAPSLKARVEKGKLPEVGKRLPQQPLVVKPLEETGVYGGTWHSAMITQEDVGWLRFSLGYEPLVRWAPEWEGVTKTKLLPNVCEKYEVLDGGKEFVFHLRKGLKWSDGKPVTAEDFDFAFTDYNVDRDLHAYGIYELWLSKSGKPARFEAVDDHTVKYVYEEPKPGFLEEIAGVSGVLMFLPKHYLKQFHPKYNKNANAVAKKAGSADWINHMPIVTESWNNPKMPTVNAWIPRNAVTKGSQVVCDRNPYYWKTDPDGSQLPYIDKVIVDVLQEVEVEVLKISNGDLDMQLYQFGTVRNKPVISRNRSKGGYRLIEVEPDAANTMIIGFNQTHPDKKKRAVYANKDFRIGLSHAINRQKIIETVFAGQGRPWQAGPNPGNELYNEELGTQYTEYSVAKANEYLDKAGFTKRNGDGIRLTKDGDPVAFTVLVVSDSADQVDAMDMIRTDWRKVGVDATVSRVAETLYWERVEAGKSEAATWDCNNFDVRTGSGGNHYYLPNNPRGSSRFGGEWAKWYMREGKDGEEPPARIREQLELFDEMRATFDPDEALRIAQQVLEITKEEFYYIGISTPPKDYGIAKTSLGNVPKSFSGAAFHMAPGPSNTSTYFFKAKA</sequence>
<dbReference type="RefSeq" id="WP_157859240.1">
    <property type="nucleotide sequence ID" value="NZ_JBIRWE010000009.1"/>
</dbReference>
<dbReference type="CDD" id="cd08500">
    <property type="entry name" value="PBP2_NikA_DppA_OppA_like_4"/>
    <property type="match status" value="1"/>
</dbReference>
<proteinExistence type="predicted"/>
<dbReference type="EMBL" id="JBIRWE010000009">
    <property type="protein sequence ID" value="MFI1966436.1"/>
    <property type="molecule type" value="Genomic_DNA"/>
</dbReference>
<feature type="domain" description="Solute-binding protein family 5" evidence="1">
    <location>
        <begin position="127"/>
        <end position="531"/>
    </location>
</feature>
<reference evidence="2 3" key="1">
    <citation type="submission" date="2024-10" db="EMBL/GenBank/DDBJ databases">
        <title>The Natural Products Discovery Center: Release of the First 8490 Sequenced Strains for Exploring Actinobacteria Biosynthetic Diversity.</title>
        <authorList>
            <person name="Kalkreuter E."/>
            <person name="Kautsar S.A."/>
            <person name="Yang D."/>
            <person name="Bader C.D."/>
            <person name="Teijaro C.N."/>
            <person name="Fluegel L."/>
            <person name="Davis C.M."/>
            <person name="Simpson J.R."/>
            <person name="Lauterbach L."/>
            <person name="Steele A.D."/>
            <person name="Gui C."/>
            <person name="Meng S."/>
            <person name="Li G."/>
            <person name="Viehrig K."/>
            <person name="Ye F."/>
            <person name="Su P."/>
            <person name="Kiefer A.F."/>
            <person name="Nichols A."/>
            <person name="Cepeda A.J."/>
            <person name="Yan W."/>
            <person name="Fan B."/>
            <person name="Jiang Y."/>
            <person name="Adhikari A."/>
            <person name="Zheng C.-J."/>
            <person name="Schuster L."/>
            <person name="Cowan T.M."/>
            <person name="Smanski M.J."/>
            <person name="Chevrette M.G."/>
            <person name="De Carvalho L.P.S."/>
            <person name="Shen B."/>
        </authorList>
    </citation>
    <scope>NUCLEOTIDE SEQUENCE [LARGE SCALE GENOMIC DNA]</scope>
    <source>
        <strain evidence="2 3">NPDC020327</strain>
    </source>
</reference>
<dbReference type="Gene3D" id="3.10.105.10">
    <property type="entry name" value="Dipeptide-binding Protein, Domain 3"/>
    <property type="match status" value="1"/>
</dbReference>
<dbReference type="PANTHER" id="PTHR30290:SF62">
    <property type="entry name" value="OLIGOPEPTIDE ABC TRANSPORTER, PERIPLASMIC OLIGOPEPTIDE-BINDING PROTEIN"/>
    <property type="match status" value="1"/>
</dbReference>
<organism evidence="2 3">
    <name type="scientific">Streptomyces pathocidini</name>
    <dbReference type="NCBI Taxonomy" id="1650571"/>
    <lineage>
        <taxon>Bacteria</taxon>
        <taxon>Bacillati</taxon>
        <taxon>Actinomycetota</taxon>
        <taxon>Actinomycetes</taxon>
        <taxon>Kitasatosporales</taxon>
        <taxon>Streptomycetaceae</taxon>
        <taxon>Streptomyces</taxon>
    </lineage>
</organism>
<dbReference type="Proteomes" id="UP001611548">
    <property type="component" value="Unassembled WGS sequence"/>
</dbReference>
<dbReference type="PROSITE" id="PS51318">
    <property type="entry name" value="TAT"/>
    <property type="match status" value="1"/>
</dbReference>
<dbReference type="InterPro" id="IPR039424">
    <property type="entry name" value="SBP_5"/>
</dbReference>
<dbReference type="InterPro" id="IPR000914">
    <property type="entry name" value="SBP_5_dom"/>
</dbReference>
<protein>
    <submittedName>
        <fullName evidence="2">ABC transporter substrate-binding protein</fullName>
    </submittedName>
</protein>
<name>A0ABW7UX48_9ACTN</name>